<evidence type="ECO:0000313" key="4">
    <source>
        <dbReference type="Proteomes" id="UP000612746"/>
    </source>
</evidence>
<evidence type="ECO:0000313" key="3">
    <source>
        <dbReference type="EMBL" id="KAG2178521.1"/>
    </source>
</evidence>
<dbReference type="AlphaFoldDB" id="A0A8H7UAM8"/>
<feature type="transmembrane region" description="Helical" evidence="2">
    <location>
        <begin position="188"/>
        <end position="209"/>
    </location>
</feature>
<keyword evidence="2" id="KW-1133">Transmembrane helix</keyword>
<feature type="transmembrane region" description="Helical" evidence="2">
    <location>
        <begin position="105"/>
        <end position="126"/>
    </location>
</feature>
<reference evidence="3" key="1">
    <citation type="submission" date="2020-12" db="EMBL/GenBank/DDBJ databases">
        <title>Metabolic potential, ecology and presence of endohyphal bacteria is reflected in genomic diversity of Mucoromycotina.</title>
        <authorList>
            <person name="Muszewska A."/>
            <person name="Okrasinska A."/>
            <person name="Steczkiewicz K."/>
            <person name="Drgas O."/>
            <person name="Orlowska M."/>
            <person name="Perlinska-Lenart U."/>
            <person name="Aleksandrzak-Piekarczyk T."/>
            <person name="Szatraj K."/>
            <person name="Zielenkiewicz U."/>
            <person name="Pilsyk S."/>
            <person name="Malc E."/>
            <person name="Mieczkowski P."/>
            <person name="Kruszewska J.S."/>
            <person name="Biernat P."/>
            <person name="Pawlowska J."/>
        </authorList>
    </citation>
    <scope>NUCLEOTIDE SEQUENCE</scope>
    <source>
        <strain evidence="3">WA0000051536</strain>
    </source>
</reference>
<feature type="transmembrane region" description="Helical" evidence="2">
    <location>
        <begin position="221"/>
        <end position="240"/>
    </location>
</feature>
<organism evidence="3 4">
    <name type="scientific">Umbelopsis vinacea</name>
    <dbReference type="NCBI Taxonomy" id="44442"/>
    <lineage>
        <taxon>Eukaryota</taxon>
        <taxon>Fungi</taxon>
        <taxon>Fungi incertae sedis</taxon>
        <taxon>Mucoromycota</taxon>
        <taxon>Mucoromycotina</taxon>
        <taxon>Umbelopsidomycetes</taxon>
        <taxon>Umbelopsidales</taxon>
        <taxon>Umbelopsidaceae</taxon>
        <taxon>Umbelopsis</taxon>
    </lineage>
</organism>
<comment type="caution">
    <text evidence="3">The sequence shown here is derived from an EMBL/GenBank/DDBJ whole genome shotgun (WGS) entry which is preliminary data.</text>
</comment>
<accession>A0A8H7UAM8</accession>
<keyword evidence="2" id="KW-0812">Transmembrane</keyword>
<feature type="transmembrane region" description="Helical" evidence="2">
    <location>
        <begin position="138"/>
        <end position="160"/>
    </location>
</feature>
<proteinExistence type="predicted"/>
<feature type="region of interest" description="Disordered" evidence="1">
    <location>
        <begin position="269"/>
        <end position="309"/>
    </location>
</feature>
<gene>
    <name evidence="3" type="ORF">INT44_001673</name>
</gene>
<protein>
    <submittedName>
        <fullName evidence="3">Uncharacterized protein</fullName>
    </submittedName>
</protein>
<feature type="transmembrane region" description="Helical" evidence="2">
    <location>
        <begin position="68"/>
        <end position="93"/>
    </location>
</feature>
<dbReference type="Proteomes" id="UP000612746">
    <property type="component" value="Unassembled WGS sequence"/>
</dbReference>
<dbReference type="OrthoDB" id="2418254at2759"/>
<feature type="transmembrane region" description="Helical" evidence="2">
    <location>
        <begin position="6"/>
        <end position="29"/>
    </location>
</feature>
<keyword evidence="2" id="KW-0472">Membrane</keyword>
<evidence type="ECO:0000256" key="1">
    <source>
        <dbReference type="SAM" id="MobiDB-lite"/>
    </source>
</evidence>
<keyword evidence="4" id="KW-1185">Reference proteome</keyword>
<dbReference type="EMBL" id="JAEPRA010000011">
    <property type="protein sequence ID" value="KAG2178521.1"/>
    <property type="molecule type" value="Genomic_DNA"/>
</dbReference>
<feature type="transmembrane region" description="Helical" evidence="2">
    <location>
        <begin position="36"/>
        <end position="56"/>
    </location>
</feature>
<name>A0A8H7UAM8_9FUNG</name>
<sequence>MPTAIVAATWLFQALSLITLLALVGYAVLNPSRGHAATAMVGILLFVSGMLNVALASGAKFSMLVEQIFSIISVLSFGITAAAQIVAIGESWLPKGETLNRAYGSVRLGCALLAILGITTIGVALSNKQIILPNSVPGGLSIAVHTFSLCTLWAATLYAWGPTHTKFYSMAKEFHQKRLQRALDAWRLRCYMAVLAIYTIMTIVVMALSAQYNNVSESLWLWTRLLVLLSSQISVPLSWLPTAEYDLDQFQGNQQMYSRSPLGMMGPMMSGESHIPLSPPPPVPAHASPPKSYFPGSEQIPTPEEDQKQLQEYERYQETPMQQPLLLPPMLSSNDMAYRIPSVRISGIRMSQVWNDKNLSHS</sequence>
<evidence type="ECO:0000256" key="2">
    <source>
        <dbReference type="SAM" id="Phobius"/>
    </source>
</evidence>